<dbReference type="SUPFAM" id="SSF55781">
    <property type="entry name" value="GAF domain-like"/>
    <property type="match status" value="1"/>
</dbReference>
<dbReference type="SMART" id="SM00065">
    <property type="entry name" value="GAF"/>
    <property type="match status" value="1"/>
</dbReference>
<dbReference type="Gene3D" id="3.20.20.450">
    <property type="entry name" value="EAL domain"/>
    <property type="match status" value="1"/>
</dbReference>
<dbReference type="InterPro" id="IPR035919">
    <property type="entry name" value="EAL_sf"/>
</dbReference>
<feature type="domain" description="EAL" evidence="2">
    <location>
        <begin position="373"/>
        <end position="628"/>
    </location>
</feature>
<dbReference type="SUPFAM" id="SSF141868">
    <property type="entry name" value="EAL domain-like"/>
    <property type="match status" value="1"/>
</dbReference>
<reference evidence="4 5" key="1">
    <citation type="submission" date="2021-05" db="EMBL/GenBank/DDBJ databases">
        <title>Shewanella sp. JM162201.</title>
        <authorList>
            <person name="Xu S."/>
            <person name="Li A."/>
        </authorList>
    </citation>
    <scope>NUCLEOTIDE SEQUENCE [LARGE SCALE GENOMIC DNA]</scope>
    <source>
        <strain evidence="4 5">JM162201</strain>
    </source>
</reference>
<dbReference type="CDD" id="cd01948">
    <property type="entry name" value="EAL"/>
    <property type="match status" value="1"/>
</dbReference>
<dbReference type="PROSITE" id="PS50887">
    <property type="entry name" value="GGDEF"/>
    <property type="match status" value="1"/>
</dbReference>
<dbReference type="PANTHER" id="PTHR44757">
    <property type="entry name" value="DIGUANYLATE CYCLASE DGCP"/>
    <property type="match status" value="1"/>
</dbReference>
<comment type="caution">
    <text evidence="4">The sequence shown here is derived from an EMBL/GenBank/DDBJ whole genome shotgun (WGS) entry which is preliminary data.</text>
</comment>
<dbReference type="InterPro" id="IPR043128">
    <property type="entry name" value="Rev_trsase/Diguanyl_cyclase"/>
</dbReference>
<dbReference type="SMART" id="SM00052">
    <property type="entry name" value="EAL"/>
    <property type="match status" value="1"/>
</dbReference>
<dbReference type="InterPro" id="IPR029016">
    <property type="entry name" value="GAF-like_dom_sf"/>
</dbReference>
<evidence type="ECO:0000259" key="2">
    <source>
        <dbReference type="PROSITE" id="PS50883"/>
    </source>
</evidence>
<keyword evidence="5" id="KW-1185">Reference proteome</keyword>
<dbReference type="RefSeq" id="WP_214506070.1">
    <property type="nucleotide sequence ID" value="NZ_JAHEPS010000001.1"/>
</dbReference>
<dbReference type="NCBIfam" id="TIGR00254">
    <property type="entry name" value="GGDEF"/>
    <property type="match status" value="1"/>
</dbReference>
<dbReference type="SMART" id="SM00267">
    <property type="entry name" value="GGDEF"/>
    <property type="match status" value="1"/>
</dbReference>
<dbReference type="Gene3D" id="3.30.450.40">
    <property type="match status" value="1"/>
</dbReference>
<protein>
    <submittedName>
        <fullName evidence="4">EAL domain-containing protein</fullName>
    </submittedName>
</protein>
<accession>A0ABS5V296</accession>
<evidence type="ECO:0000313" key="5">
    <source>
        <dbReference type="Proteomes" id="UP001195903"/>
    </source>
</evidence>
<keyword evidence="1" id="KW-0175">Coiled coil</keyword>
<feature type="domain" description="GGDEF" evidence="3">
    <location>
        <begin position="232"/>
        <end position="365"/>
    </location>
</feature>
<dbReference type="Proteomes" id="UP001195903">
    <property type="component" value="Unassembled WGS sequence"/>
</dbReference>
<dbReference type="PROSITE" id="PS50883">
    <property type="entry name" value="EAL"/>
    <property type="match status" value="1"/>
</dbReference>
<dbReference type="PANTHER" id="PTHR44757:SF2">
    <property type="entry name" value="BIOFILM ARCHITECTURE MAINTENANCE PROTEIN MBAA"/>
    <property type="match status" value="1"/>
</dbReference>
<dbReference type="InterPro" id="IPR003018">
    <property type="entry name" value="GAF"/>
</dbReference>
<proteinExistence type="predicted"/>
<dbReference type="Gene3D" id="3.30.70.270">
    <property type="match status" value="1"/>
</dbReference>
<dbReference type="SUPFAM" id="SSF55073">
    <property type="entry name" value="Nucleotide cyclase"/>
    <property type="match status" value="1"/>
</dbReference>
<dbReference type="Pfam" id="PF00990">
    <property type="entry name" value="GGDEF"/>
    <property type="match status" value="1"/>
</dbReference>
<dbReference type="InterPro" id="IPR000160">
    <property type="entry name" value="GGDEF_dom"/>
</dbReference>
<dbReference type="InterPro" id="IPR029787">
    <property type="entry name" value="Nucleotide_cyclase"/>
</dbReference>
<sequence>MAKIDTRTITVPASMVDGWQEIVDLVADITECPAALIMRIHEHDIEVFISSKSQGNPYAPHARDSLGHGLYCETVIRERRPLVVPNALNDPNWDKNPDIKLGMICYCGLPVYWPDNSPFGTICILDSKERHFSERTYALLGRFQSAIEGHLQVLYHKAEVQALNEELERKVRERTQSLAELSARLLKEIEQRTAAEGHLEFHRSFDPLTHLPNRATLTERLRGLLPKIRDDEQLTLIYFGLKNFKSVNDSYGYLAGDQMLVSLAQRLSVKLPEDWILSRIAGVEFVLAARHPRGLPHAEQVIDRVLHDCAIPFNVNNNSITVKTHLGVAIFPMDASDSVSLLQRASAAMSICKKEGAMVSFFGTETQKAANERLLLESHLLDALRLNELEVYYQPLMSLRQGSKIIGAEALLRWHSPELGNVGPDRFIPLAESNGQIIEIGNFVLHQALEKASHWFKLTELPFKIAINISPLQFRERHFVEHIEDLLRLYQVPPQSLELEITEGILLQDEHHAKGSLAALRAIGVSISLDDFGTGYSSLSYLQKYSFDTLKIDRSFVSHLEFNEQNRELTRAIIAMAHKLKLAVIAEGVENAFQESFIRDEGCDYAQGFLYGKPVTAEVFHQLLRAQE</sequence>
<gene>
    <name evidence="4" type="ORF">KJI95_05205</name>
</gene>
<evidence type="ECO:0000259" key="3">
    <source>
        <dbReference type="PROSITE" id="PS50887"/>
    </source>
</evidence>
<dbReference type="InterPro" id="IPR052155">
    <property type="entry name" value="Biofilm_reg_signaling"/>
</dbReference>
<feature type="coiled-coil region" evidence="1">
    <location>
        <begin position="157"/>
        <end position="184"/>
    </location>
</feature>
<name>A0ABS5V296_9GAMM</name>
<dbReference type="CDD" id="cd01949">
    <property type="entry name" value="GGDEF"/>
    <property type="match status" value="1"/>
</dbReference>
<dbReference type="Pfam" id="PF01590">
    <property type="entry name" value="GAF"/>
    <property type="match status" value="1"/>
</dbReference>
<evidence type="ECO:0000256" key="1">
    <source>
        <dbReference type="SAM" id="Coils"/>
    </source>
</evidence>
<evidence type="ECO:0000313" key="4">
    <source>
        <dbReference type="EMBL" id="MBT1443921.1"/>
    </source>
</evidence>
<organism evidence="4 5">
    <name type="scientific">Shewanella jiangmenensis</name>
    <dbReference type="NCBI Taxonomy" id="2837387"/>
    <lineage>
        <taxon>Bacteria</taxon>
        <taxon>Pseudomonadati</taxon>
        <taxon>Pseudomonadota</taxon>
        <taxon>Gammaproteobacteria</taxon>
        <taxon>Alteromonadales</taxon>
        <taxon>Shewanellaceae</taxon>
        <taxon>Shewanella</taxon>
    </lineage>
</organism>
<dbReference type="Pfam" id="PF00563">
    <property type="entry name" value="EAL"/>
    <property type="match status" value="1"/>
</dbReference>
<dbReference type="EMBL" id="JAHEPS010000001">
    <property type="protein sequence ID" value="MBT1443921.1"/>
    <property type="molecule type" value="Genomic_DNA"/>
</dbReference>
<dbReference type="InterPro" id="IPR001633">
    <property type="entry name" value="EAL_dom"/>
</dbReference>